<sequence length="128" mass="15678">MDYIKLINYKIYVCQNQNIRIYDEPIVRFFNRILKDGLVDLKTREYLTKRKFGFKNKIPLVVNQEMAFLCIQSYRLEQAFYINYHQILYWEKSHKSVIIYFKDGHCLKVYSYDIFIKQIDKVKTILNL</sequence>
<evidence type="ECO:0000313" key="1">
    <source>
        <dbReference type="EMBL" id="QLY40066.1"/>
    </source>
</evidence>
<name>A0A7L6N1D3_9MOLU</name>
<keyword evidence="2" id="KW-1185">Reference proteome</keyword>
<dbReference type="InterPro" id="IPR010461">
    <property type="entry name" value="ComK"/>
</dbReference>
<evidence type="ECO:0000313" key="2">
    <source>
        <dbReference type="Proteomes" id="UP000512167"/>
    </source>
</evidence>
<dbReference type="Proteomes" id="UP000512167">
    <property type="component" value="Chromosome"/>
</dbReference>
<reference evidence="1 2" key="1">
    <citation type="submission" date="2020-04" db="EMBL/GenBank/DDBJ databases">
        <authorList>
            <person name="Zheng R.K."/>
            <person name="Sun C.M."/>
        </authorList>
    </citation>
    <scope>NUCLEOTIDE SEQUENCE [LARGE SCALE GENOMIC DNA]</scope>
    <source>
        <strain evidence="2">zrk29</strain>
    </source>
</reference>
<dbReference type="GO" id="GO:0030420">
    <property type="term" value="P:establishment of competence for transformation"/>
    <property type="evidence" value="ECO:0007669"/>
    <property type="project" value="InterPro"/>
</dbReference>
<dbReference type="Pfam" id="PF06338">
    <property type="entry name" value="ComK"/>
    <property type="match status" value="1"/>
</dbReference>
<organism evidence="1 2">
    <name type="scientific">Hujiaoplasma nucleasis</name>
    <dbReference type="NCBI Taxonomy" id="2725268"/>
    <lineage>
        <taxon>Bacteria</taxon>
        <taxon>Bacillati</taxon>
        <taxon>Mycoplasmatota</taxon>
        <taxon>Mollicutes</taxon>
        <taxon>Candidatus Izemoplasmatales</taxon>
        <taxon>Hujiaoplasmataceae</taxon>
        <taxon>Hujiaoplasma</taxon>
    </lineage>
</organism>
<gene>
    <name evidence="1" type="ORF">HF295_04000</name>
</gene>
<dbReference type="EMBL" id="CP051151">
    <property type="protein sequence ID" value="QLY40066.1"/>
    <property type="molecule type" value="Genomic_DNA"/>
</dbReference>
<dbReference type="AlphaFoldDB" id="A0A7L6N1D3"/>
<protein>
    <submittedName>
        <fullName evidence="1">Uncharacterized protein</fullName>
    </submittedName>
</protein>
<proteinExistence type="predicted"/>
<accession>A0A7L6N1D3</accession>
<dbReference type="KEGG" id="tbk:HF295_04000"/>
<dbReference type="RefSeq" id="WP_312032564.1">
    <property type="nucleotide sequence ID" value="NZ_CP051151.1"/>
</dbReference>